<accession>A0AAD7WPE0</accession>
<protein>
    <submittedName>
        <fullName evidence="2">Uncharacterized protein</fullName>
    </submittedName>
</protein>
<name>A0AAD7WPE0_9TELE</name>
<keyword evidence="3" id="KW-1185">Reference proteome</keyword>
<feature type="region of interest" description="Disordered" evidence="1">
    <location>
        <begin position="27"/>
        <end position="51"/>
    </location>
</feature>
<gene>
    <name evidence="2" type="ORF">AAFF_G00352410</name>
</gene>
<feature type="region of interest" description="Disordered" evidence="1">
    <location>
        <begin position="81"/>
        <end position="111"/>
    </location>
</feature>
<dbReference type="AlphaFoldDB" id="A0AAD7WPE0"/>
<dbReference type="EMBL" id="JAINUG010000058">
    <property type="protein sequence ID" value="KAJ8403469.1"/>
    <property type="molecule type" value="Genomic_DNA"/>
</dbReference>
<organism evidence="2 3">
    <name type="scientific">Aldrovandia affinis</name>
    <dbReference type="NCBI Taxonomy" id="143900"/>
    <lineage>
        <taxon>Eukaryota</taxon>
        <taxon>Metazoa</taxon>
        <taxon>Chordata</taxon>
        <taxon>Craniata</taxon>
        <taxon>Vertebrata</taxon>
        <taxon>Euteleostomi</taxon>
        <taxon>Actinopterygii</taxon>
        <taxon>Neopterygii</taxon>
        <taxon>Teleostei</taxon>
        <taxon>Notacanthiformes</taxon>
        <taxon>Halosauridae</taxon>
        <taxon>Aldrovandia</taxon>
    </lineage>
</organism>
<dbReference type="Proteomes" id="UP001221898">
    <property type="component" value="Unassembled WGS sequence"/>
</dbReference>
<evidence type="ECO:0000256" key="1">
    <source>
        <dbReference type="SAM" id="MobiDB-lite"/>
    </source>
</evidence>
<evidence type="ECO:0000313" key="3">
    <source>
        <dbReference type="Proteomes" id="UP001221898"/>
    </source>
</evidence>
<reference evidence="2" key="1">
    <citation type="journal article" date="2023" name="Science">
        <title>Genome structures resolve the early diversification of teleost fishes.</title>
        <authorList>
            <person name="Parey E."/>
            <person name="Louis A."/>
            <person name="Montfort J."/>
            <person name="Bouchez O."/>
            <person name="Roques C."/>
            <person name="Iampietro C."/>
            <person name="Lluch J."/>
            <person name="Castinel A."/>
            <person name="Donnadieu C."/>
            <person name="Desvignes T."/>
            <person name="Floi Bucao C."/>
            <person name="Jouanno E."/>
            <person name="Wen M."/>
            <person name="Mejri S."/>
            <person name="Dirks R."/>
            <person name="Jansen H."/>
            <person name="Henkel C."/>
            <person name="Chen W.J."/>
            <person name="Zahm M."/>
            <person name="Cabau C."/>
            <person name="Klopp C."/>
            <person name="Thompson A.W."/>
            <person name="Robinson-Rechavi M."/>
            <person name="Braasch I."/>
            <person name="Lecointre G."/>
            <person name="Bobe J."/>
            <person name="Postlethwait J.H."/>
            <person name="Berthelot C."/>
            <person name="Roest Crollius H."/>
            <person name="Guiguen Y."/>
        </authorList>
    </citation>
    <scope>NUCLEOTIDE SEQUENCE</scope>
    <source>
        <strain evidence="2">NC1722</strain>
    </source>
</reference>
<comment type="caution">
    <text evidence="2">The sequence shown here is derived from an EMBL/GenBank/DDBJ whole genome shotgun (WGS) entry which is preliminary data.</text>
</comment>
<proteinExistence type="predicted"/>
<evidence type="ECO:0000313" key="2">
    <source>
        <dbReference type="EMBL" id="KAJ8403469.1"/>
    </source>
</evidence>
<sequence>MMTCIRDTTVTSRVIAVTTTINRVIKEQQSHHNQQQSDQGHRSHPPFPSHHYSILLPLAQIQHYRWSHGPLRLPLTMMKDRLTPHQRQRHRIQASNRSVPAPATPSLLSCS</sequence>